<reference evidence="2 3" key="1">
    <citation type="journal article" date="2025" name="Anaerobe">
        <title>Description of Anaerococcus kampingiae sp. nov., Anaerococcus groningensis sp. nov., Anaerococcus martiniensis sp. nov., and Anaerococcus cruorum sp. nov., isolated from human clinical specimens.</title>
        <authorList>
            <person name="Boiten K.E."/>
            <person name="Meijer J."/>
            <person name="van Wezel E.M."/>
            <person name="Veloo A.C.M."/>
        </authorList>
    </citation>
    <scope>NUCLEOTIDE SEQUENCE [LARGE SCALE GENOMIC DNA]</scope>
    <source>
        <strain evidence="2 3">ENR0831</strain>
    </source>
</reference>
<evidence type="ECO:0000313" key="2">
    <source>
        <dbReference type="EMBL" id="MFO3665187.1"/>
    </source>
</evidence>
<comment type="caution">
    <text evidence="2">The sequence shown here is derived from an EMBL/GenBank/DDBJ whole genome shotgun (WGS) entry which is preliminary data.</text>
</comment>
<sequence length="173" mass="19065">MTKIVKSGINSASELRNKIIPRIDLLINVAETITADATELADSEQQAHIIVGFSVTRAILKATDLFENAEGLKKASENLTASLEKARQVPKLTDDSKRTHYTLEKLDKALANAKQIRNRELKNKLDPAELVDVDLLIKEAQEVRRNASAKVSEVNAITEKLNAKIDEAVKAIP</sequence>
<dbReference type="EMBL" id="JBGMEI010000002">
    <property type="protein sequence ID" value="MFO3665187.1"/>
    <property type="molecule type" value="Genomic_DNA"/>
</dbReference>
<organism evidence="2 3">
    <name type="scientific">Anaerococcus martiniensis</name>
    <dbReference type="NCBI Taxonomy" id="3115615"/>
    <lineage>
        <taxon>Bacteria</taxon>
        <taxon>Bacillati</taxon>
        <taxon>Bacillota</taxon>
        <taxon>Tissierellia</taxon>
        <taxon>Tissierellales</taxon>
        <taxon>Peptoniphilaceae</taxon>
        <taxon>Anaerococcus</taxon>
    </lineage>
</organism>
<proteinExistence type="predicted"/>
<evidence type="ECO:0000313" key="3">
    <source>
        <dbReference type="Proteomes" id="UP001637996"/>
    </source>
</evidence>
<protein>
    <submittedName>
        <fullName evidence="2">cAMP factor family pore-forming toxin</fullName>
    </submittedName>
</protein>
<name>A0ABW9M783_9FIRM</name>
<dbReference type="InterPro" id="IPR010860">
    <property type="entry name" value="CAMP_factor"/>
</dbReference>
<dbReference type="Pfam" id="PF07373">
    <property type="entry name" value="CAMP_factor"/>
    <property type="match status" value="1"/>
</dbReference>
<dbReference type="RefSeq" id="WP_410030896.1">
    <property type="nucleotide sequence ID" value="NZ_JBGMEI010000002.1"/>
</dbReference>
<keyword evidence="1" id="KW-0175">Coiled coil</keyword>
<keyword evidence="3" id="KW-1185">Reference proteome</keyword>
<dbReference type="Proteomes" id="UP001637996">
    <property type="component" value="Unassembled WGS sequence"/>
</dbReference>
<evidence type="ECO:0000256" key="1">
    <source>
        <dbReference type="SAM" id="Coils"/>
    </source>
</evidence>
<feature type="coiled-coil region" evidence="1">
    <location>
        <begin position="69"/>
        <end position="123"/>
    </location>
</feature>
<accession>A0ABW9M783</accession>
<gene>
    <name evidence="2" type="ORF">ACCQ41_02830</name>
</gene>